<keyword evidence="2" id="KW-1185">Reference proteome</keyword>
<evidence type="ECO:0000313" key="1">
    <source>
        <dbReference type="EMBL" id="GCC40619.1"/>
    </source>
</evidence>
<accession>A0A401TDB7</accession>
<gene>
    <name evidence="1" type="ORF">chiPu_0024813</name>
</gene>
<dbReference type="EMBL" id="BEZZ01046647">
    <property type="protein sequence ID" value="GCC40619.1"/>
    <property type="molecule type" value="Genomic_DNA"/>
</dbReference>
<organism evidence="1 2">
    <name type="scientific">Chiloscyllium punctatum</name>
    <name type="common">Brownbanded bambooshark</name>
    <name type="synonym">Hemiscyllium punctatum</name>
    <dbReference type="NCBI Taxonomy" id="137246"/>
    <lineage>
        <taxon>Eukaryota</taxon>
        <taxon>Metazoa</taxon>
        <taxon>Chordata</taxon>
        <taxon>Craniata</taxon>
        <taxon>Vertebrata</taxon>
        <taxon>Chondrichthyes</taxon>
        <taxon>Elasmobranchii</taxon>
        <taxon>Galeomorphii</taxon>
        <taxon>Galeoidea</taxon>
        <taxon>Orectolobiformes</taxon>
        <taxon>Hemiscylliidae</taxon>
        <taxon>Chiloscyllium</taxon>
    </lineage>
</organism>
<reference evidence="1 2" key="1">
    <citation type="journal article" date="2018" name="Nat. Ecol. Evol.">
        <title>Shark genomes provide insights into elasmobranch evolution and the origin of vertebrates.</title>
        <authorList>
            <person name="Hara Y"/>
            <person name="Yamaguchi K"/>
            <person name="Onimaru K"/>
            <person name="Kadota M"/>
            <person name="Koyanagi M"/>
            <person name="Keeley SD"/>
            <person name="Tatsumi K"/>
            <person name="Tanaka K"/>
            <person name="Motone F"/>
            <person name="Kageyama Y"/>
            <person name="Nozu R"/>
            <person name="Adachi N"/>
            <person name="Nishimura O"/>
            <person name="Nakagawa R"/>
            <person name="Tanegashima C"/>
            <person name="Kiyatake I"/>
            <person name="Matsumoto R"/>
            <person name="Murakumo K"/>
            <person name="Nishida K"/>
            <person name="Terakita A"/>
            <person name="Kuratani S"/>
            <person name="Sato K"/>
            <person name="Hyodo S Kuraku.S."/>
        </authorList>
    </citation>
    <scope>NUCLEOTIDE SEQUENCE [LARGE SCALE GENOMIC DNA]</scope>
</reference>
<evidence type="ECO:0000313" key="2">
    <source>
        <dbReference type="Proteomes" id="UP000287033"/>
    </source>
</evidence>
<dbReference type="AlphaFoldDB" id="A0A401TDB7"/>
<feature type="non-terminal residue" evidence="1">
    <location>
        <position position="72"/>
    </location>
</feature>
<sequence>MSRCYIGNSTGLEERAADNEQLDEMEEFEEDPFFTDIYTGGRFPASDWLVPPAAMQKTTKADGKPEVNRIVN</sequence>
<name>A0A401TDB7_CHIPU</name>
<dbReference type="Proteomes" id="UP000287033">
    <property type="component" value="Unassembled WGS sequence"/>
</dbReference>
<protein>
    <submittedName>
        <fullName evidence="1">Uncharacterized protein</fullName>
    </submittedName>
</protein>
<comment type="caution">
    <text evidence="1">The sequence shown here is derived from an EMBL/GenBank/DDBJ whole genome shotgun (WGS) entry which is preliminary data.</text>
</comment>
<proteinExistence type="predicted"/>